<evidence type="ECO:0000259" key="9">
    <source>
        <dbReference type="PROSITE" id="PS51133"/>
    </source>
</evidence>
<evidence type="ECO:0000256" key="1">
    <source>
        <dbReference type="ARBA" id="ARBA00022723"/>
    </source>
</evidence>
<dbReference type="InterPro" id="IPR001222">
    <property type="entry name" value="Znf_TFIIS"/>
</dbReference>
<dbReference type="InterPro" id="IPR006288">
    <property type="entry name" value="TFS"/>
</dbReference>
<proteinExistence type="inferred from homology"/>
<reference evidence="12" key="2">
    <citation type="submission" date="2018-04" db="EMBL/GenBank/DDBJ databases">
        <title>Complete genome sequence of Sulfodiicoccus acidiphilus strain HS-1.</title>
        <authorList>
            <person name="Sakai H.D."/>
            <person name="Kurosawa N."/>
        </authorList>
    </citation>
    <scope>NUCLEOTIDE SEQUENCE [LARGE SCALE GENOMIC DNA]</scope>
    <source>
        <strain evidence="12">HS-1</strain>
    </source>
</reference>
<evidence type="ECO:0000256" key="6">
    <source>
        <dbReference type="PIRSR" id="PIRSR005586-1"/>
    </source>
</evidence>
<dbReference type="GO" id="GO:0003899">
    <property type="term" value="F:DNA-directed RNA polymerase activity"/>
    <property type="evidence" value="ECO:0007669"/>
    <property type="project" value="InterPro"/>
</dbReference>
<evidence type="ECO:0000256" key="3">
    <source>
        <dbReference type="ARBA" id="ARBA00022833"/>
    </source>
</evidence>
<evidence type="ECO:0000313" key="10">
    <source>
        <dbReference type="EMBL" id="BBD73955.1"/>
    </source>
</evidence>
<dbReference type="NCBIfam" id="TIGR01384">
    <property type="entry name" value="TFS_arch"/>
    <property type="match status" value="1"/>
</dbReference>
<keyword evidence="3 6" id="KW-0862">Zinc</keyword>
<feature type="binding site" evidence="6">
    <location>
        <position position="92"/>
    </location>
    <ligand>
        <name>Zn(2+)</name>
        <dbReference type="ChEBI" id="CHEBI:29105"/>
        <label>2</label>
    </ligand>
</feature>
<feature type="binding site" evidence="6">
    <location>
        <position position="18"/>
    </location>
    <ligand>
        <name>Zn(2+)</name>
        <dbReference type="ChEBI" id="CHEBI:29105"/>
        <label>1</label>
    </ligand>
</feature>
<evidence type="ECO:0000313" key="12">
    <source>
        <dbReference type="Proteomes" id="UP000276741"/>
    </source>
</evidence>
<comment type="similarity">
    <text evidence="5 8">Belongs to the archaeal rpoM/eukaryotic RPA12/RPB9/RPC11 RNA polymerase family.</text>
</comment>
<gene>
    <name evidence="11" type="ORF">GCM10007116_20170</name>
    <name evidence="10" type="ORF">HS1genome_2344</name>
</gene>
<dbReference type="InterPro" id="IPR001529">
    <property type="entry name" value="Zn_ribbon_RPB9"/>
</dbReference>
<feature type="binding site" evidence="6">
    <location>
        <position position="64"/>
    </location>
    <ligand>
        <name>Zn(2+)</name>
        <dbReference type="ChEBI" id="CHEBI:29105"/>
        <label>2</label>
    </ligand>
</feature>
<dbReference type="SMART" id="SM00661">
    <property type="entry name" value="RPOL9"/>
    <property type="match status" value="1"/>
</dbReference>
<dbReference type="CDD" id="cd10511">
    <property type="entry name" value="Zn-ribbon_TFS"/>
    <property type="match status" value="1"/>
</dbReference>
<evidence type="ECO:0000313" key="11">
    <source>
        <dbReference type="EMBL" id="GGU03196.1"/>
    </source>
</evidence>
<dbReference type="Pfam" id="PF01096">
    <property type="entry name" value="Zn_ribbon_TFIIS"/>
    <property type="match status" value="1"/>
</dbReference>
<feature type="domain" description="TFIIS-type" evidence="9">
    <location>
        <begin position="57"/>
        <end position="97"/>
    </location>
</feature>
<dbReference type="PROSITE" id="PS00466">
    <property type="entry name" value="ZF_TFIIS_1"/>
    <property type="match status" value="1"/>
</dbReference>
<dbReference type="SMART" id="SM00440">
    <property type="entry name" value="ZnF_C2C2"/>
    <property type="match status" value="1"/>
</dbReference>
<dbReference type="Proteomes" id="UP000276741">
    <property type="component" value="Chromosome"/>
</dbReference>
<evidence type="ECO:0000256" key="2">
    <source>
        <dbReference type="ARBA" id="ARBA00022771"/>
    </source>
</evidence>
<dbReference type="GO" id="GO:0006355">
    <property type="term" value="P:regulation of DNA-templated transcription"/>
    <property type="evidence" value="ECO:0007669"/>
    <property type="project" value="InterPro"/>
</dbReference>
<reference evidence="10" key="3">
    <citation type="journal article" date="2019" name="BMC Res. Notes">
        <title>Complete genome sequence of the Sulfodiicoccus acidiphilus strain HS-1T, the first crenarchaeon that lacks polB3, isolated from an acidic hot spring in Ohwaku-dani, Hakone, Japan.</title>
        <authorList>
            <person name="Sakai H.D."/>
            <person name="Kurosawa N."/>
        </authorList>
    </citation>
    <scope>NUCLEOTIDE SEQUENCE</scope>
    <source>
        <strain evidence="10">HS-1</strain>
    </source>
</reference>
<name>A0A348B703_9CREN</name>
<keyword evidence="5 8" id="KW-0804">Transcription</keyword>
<reference evidence="11" key="1">
    <citation type="journal article" date="2014" name="Int. J. Syst. Evol. Microbiol.">
        <title>Complete genome sequence of Corynebacterium casei LMG S-19264T (=DSM 44701T), isolated from a smear-ripened cheese.</title>
        <authorList>
            <consortium name="US DOE Joint Genome Institute (JGI-PGF)"/>
            <person name="Walter F."/>
            <person name="Albersmeier A."/>
            <person name="Kalinowski J."/>
            <person name="Ruckert C."/>
        </authorList>
    </citation>
    <scope>NUCLEOTIDE SEQUENCE</scope>
    <source>
        <strain evidence="11">JCM 31740</strain>
    </source>
</reference>
<reference evidence="11" key="4">
    <citation type="submission" date="2020-09" db="EMBL/GenBank/DDBJ databases">
        <authorList>
            <person name="Sun Q."/>
            <person name="Ohkuma M."/>
        </authorList>
    </citation>
    <scope>NUCLEOTIDE SEQUENCE</scope>
    <source>
        <strain evidence="11">JCM 31740</strain>
    </source>
</reference>
<dbReference type="AlphaFoldDB" id="A0A348B703"/>
<evidence type="ECO:0000256" key="7">
    <source>
        <dbReference type="PROSITE-ProRule" id="PRU00472"/>
    </source>
</evidence>
<keyword evidence="2 7" id="KW-0863">Zinc-finger</keyword>
<sequence length="100" mass="11566">MMSPKKVDGRTTYRCPKCGYEEEATQSLTIVTRVRHDDKEKMLVLDEQVPAGSQKMKGIICPSCGGDEAFYWMLQTRSADEPITRFYKCTKCGKVWREYE</sequence>
<evidence type="ECO:0000256" key="8">
    <source>
        <dbReference type="RuleBase" id="RU003474"/>
    </source>
</evidence>
<dbReference type="PROSITE" id="PS51133">
    <property type="entry name" value="ZF_TFIIS_2"/>
    <property type="match status" value="1"/>
</dbReference>
<dbReference type="PIRSF" id="PIRSF005586">
    <property type="entry name" value="RNApol_RpoM"/>
    <property type="match status" value="1"/>
</dbReference>
<dbReference type="Gene3D" id="2.20.25.10">
    <property type="match status" value="1"/>
</dbReference>
<dbReference type="GO" id="GO:0006351">
    <property type="term" value="P:DNA-templated transcription"/>
    <property type="evidence" value="ECO:0007669"/>
    <property type="project" value="InterPro"/>
</dbReference>
<organism evidence="10 12">
    <name type="scientific">Sulfodiicoccus acidiphilus</name>
    <dbReference type="NCBI Taxonomy" id="1670455"/>
    <lineage>
        <taxon>Archaea</taxon>
        <taxon>Thermoproteota</taxon>
        <taxon>Thermoprotei</taxon>
        <taxon>Sulfolobales</taxon>
        <taxon>Sulfolobaceae</taxon>
        <taxon>Sulfodiicoccus</taxon>
    </lineage>
</organism>
<dbReference type="KEGG" id="sacd:HS1genome_2344"/>
<evidence type="ECO:0000256" key="5">
    <source>
        <dbReference type="PIRNR" id="PIRNR005586"/>
    </source>
</evidence>
<accession>A0A348B703</accession>
<keyword evidence="12" id="KW-1185">Reference proteome</keyword>
<dbReference type="GO" id="GO:0008270">
    <property type="term" value="F:zinc ion binding"/>
    <property type="evidence" value="ECO:0007669"/>
    <property type="project" value="UniProtKB-KW"/>
</dbReference>
<feature type="binding site" evidence="6">
    <location>
        <position position="15"/>
    </location>
    <ligand>
        <name>Zn(2+)</name>
        <dbReference type="ChEBI" id="CHEBI:29105"/>
        <label>1</label>
    </ligand>
</feature>
<dbReference type="Proteomes" id="UP000616143">
    <property type="component" value="Unassembled WGS sequence"/>
</dbReference>
<dbReference type="PANTHER" id="PTHR11239:SF12">
    <property type="entry name" value="DNA-DIRECTED RNA POLYMERASE III SUBUNIT RPC10"/>
    <property type="match status" value="1"/>
</dbReference>
<dbReference type="GO" id="GO:0003676">
    <property type="term" value="F:nucleic acid binding"/>
    <property type="evidence" value="ECO:0007669"/>
    <property type="project" value="InterPro"/>
</dbReference>
<keyword evidence="4" id="KW-0805">Transcription regulation</keyword>
<protein>
    <submittedName>
        <fullName evidence="10">Transcription factor S</fullName>
    </submittedName>
</protein>
<dbReference type="SUPFAM" id="SSF57783">
    <property type="entry name" value="Zinc beta-ribbon"/>
    <property type="match status" value="1"/>
</dbReference>
<feature type="binding site" evidence="6">
    <location>
        <position position="61"/>
    </location>
    <ligand>
        <name>Zn(2+)</name>
        <dbReference type="ChEBI" id="CHEBI:29105"/>
        <label>2</label>
    </ligand>
</feature>
<feature type="binding site" evidence="6">
    <location>
        <position position="89"/>
    </location>
    <ligand>
        <name>Zn(2+)</name>
        <dbReference type="ChEBI" id="CHEBI:29105"/>
        <label>2</label>
    </ligand>
</feature>
<dbReference type="EMBL" id="AP018553">
    <property type="protein sequence ID" value="BBD73955.1"/>
    <property type="molecule type" value="Genomic_DNA"/>
</dbReference>
<keyword evidence="1 6" id="KW-0479">Metal-binding</keyword>
<dbReference type="InterPro" id="IPR012164">
    <property type="entry name" value="Rpa12/Rpb9/Rpc10/TFS"/>
</dbReference>
<evidence type="ECO:0000256" key="4">
    <source>
        <dbReference type="ARBA" id="ARBA00023015"/>
    </source>
</evidence>
<dbReference type="PANTHER" id="PTHR11239">
    <property type="entry name" value="DNA-DIRECTED RNA POLYMERASE"/>
    <property type="match status" value="1"/>
</dbReference>
<dbReference type="EMBL" id="BMQS01000025">
    <property type="protein sequence ID" value="GGU03196.1"/>
    <property type="molecule type" value="Genomic_DNA"/>
</dbReference>